<feature type="region of interest" description="Disordered" evidence="1">
    <location>
        <begin position="93"/>
        <end position="118"/>
    </location>
</feature>
<name>A0A7D9GX26_DEKBR</name>
<organism evidence="3 4">
    <name type="scientific">Dekkera bruxellensis</name>
    <name type="common">Brettanomyces custersii</name>
    <dbReference type="NCBI Taxonomy" id="5007"/>
    <lineage>
        <taxon>Eukaryota</taxon>
        <taxon>Fungi</taxon>
        <taxon>Dikarya</taxon>
        <taxon>Ascomycota</taxon>
        <taxon>Saccharomycotina</taxon>
        <taxon>Pichiomycetes</taxon>
        <taxon>Pichiales</taxon>
        <taxon>Pichiaceae</taxon>
        <taxon>Brettanomyces</taxon>
    </lineage>
</organism>
<proteinExistence type="predicted"/>
<keyword evidence="2" id="KW-1133">Transmembrane helix</keyword>
<gene>
    <name evidence="3" type="ORF">DEBR0S1_00892G</name>
</gene>
<dbReference type="OMA" id="ANEKELM"/>
<evidence type="ECO:0000256" key="1">
    <source>
        <dbReference type="SAM" id="MobiDB-lite"/>
    </source>
</evidence>
<dbReference type="EMBL" id="CABFWN010000001">
    <property type="protein sequence ID" value="VUG15822.1"/>
    <property type="molecule type" value="Genomic_DNA"/>
</dbReference>
<keyword evidence="2" id="KW-0812">Transmembrane</keyword>
<sequence>MQGFGAKRYGLPAPYGLRPKKGRVHLRKMKKLGKNYFTTPQRKLIGYIILLVLTGSLIFQIVPIFKPDTAVVSYELDTDDVGGIGDAAVQVDNSQKADIVGNEQGESSHNDDEDNDDLVNNLDAKMRRLEKERRKLNKRPNAFKGEAAKRKKRVVNLDRIKVDEDELRRRQD</sequence>
<evidence type="ECO:0000313" key="4">
    <source>
        <dbReference type="Proteomes" id="UP000478008"/>
    </source>
</evidence>
<keyword evidence="2" id="KW-0472">Membrane</keyword>
<keyword evidence="4" id="KW-1185">Reference proteome</keyword>
<feature type="region of interest" description="Disordered" evidence="1">
    <location>
        <begin position="130"/>
        <end position="150"/>
    </location>
</feature>
<reference evidence="3 4" key="1">
    <citation type="submission" date="2019-07" db="EMBL/GenBank/DDBJ databases">
        <authorList>
            <person name="Friedrich A."/>
            <person name="Schacherer J."/>
        </authorList>
    </citation>
    <scope>NUCLEOTIDE SEQUENCE [LARGE SCALE GENOMIC DNA]</scope>
</reference>
<dbReference type="Proteomes" id="UP000478008">
    <property type="component" value="Unassembled WGS sequence"/>
</dbReference>
<protein>
    <submittedName>
        <fullName evidence="3">DEBR0S1_00892g1_1</fullName>
    </submittedName>
</protein>
<feature type="transmembrane region" description="Helical" evidence="2">
    <location>
        <begin position="44"/>
        <end position="65"/>
    </location>
</feature>
<dbReference type="AlphaFoldDB" id="A0A7D9GX26"/>
<evidence type="ECO:0000313" key="3">
    <source>
        <dbReference type="EMBL" id="VUG15822.1"/>
    </source>
</evidence>
<accession>A0A7D9GX26</accession>
<evidence type="ECO:0000256" key="2">
    <source>
        <dbReference type="SAM" id="Phobius"/>
    </source>
</evidence>